<dbReference type="OrthoDB" id="582905at2"/>
<dbReference type="Gene3D" id="2.10.260.10">
    <property type="match status" value="1"/>
</dbReference>
<sequence length="57" mass="6074">MSSYGKTLLDAEGNAGVELPKYLVEQEGFSEGDALDIGIENGKIVLKQKSTGEKESV</sequence>
<dbReference type="EMBL" id="FTOC01000004">
    <property type="protein sequence ID" value="SIS46040.1"/>
    <property type="molecule type" value="Genomic_DNA"/>
</dbReference>
<dbReference type="Proteomes" id="UP000187608">
    <property type="component" value="Unassembled WGS sequence"/>
</dbReference>
<gene>
    <name evidence="1" type="ORF">SAMN05421687_104226</name>
</gene>
<evidence type="ECO:0000313" key="1">
    <source>
        <dbReference type="EMBL" id="SIS46040.1"/>
    </source>
</evidence>
<accession>A0A1N7J9Q2</accession>
<dbReference type="InterPro" id="IPR037914">
    <property type="entry name" value="SpoVT-AbrB_sf"/>
</dbReference>
<name>A0A1N7J9Q2_9BACI</name>
<organism evidence="1 2">
    <name type="scientific">Salimicrobium flavidum</name>
    <dbReference type="NCBI Taxonomy" id="570947"/>
    <lineage>
        <taxon>Bacteria</taxon>
        <taxon>Bacillati</taxon>
        <taxon>Bacillota</taxon>
        <taxon>Bacilli</taxon>
        <taxon>Bacillales</taxon>
        <taxon>Bacillaceae</taxon>
        <taxon>Salimicrobium</taxon>
    </lineage>
</organism>
<proteinExistence type="predicted"/>
<reference evidence="2" key="1">
    <citation type="submission" date="2017-01" db="EMBL/GenBank/DDBJ databases">
        <authorList>
            <person name="Varghese N."/>
            <person name="Submissions S."/>
        </authorList>
    </citation>
    <scope>NUCLEOTIDE SEQUENCE [LARGE SCALE GENOMIC DNA]</scope>
    <source>
        <strain evidence="2">DSM 23127</strain>
    </source>
</reference>
<dbReference type="SUPFAM" id="SSF89447">
    <property type="entry name" value="AbrB/MazE/MraZ-like"/>
    <property type="match status" value="1"/>
</dbReference>
<evidence type="ECO:0008006" key="3">
    <source>
        <dbReference type="Google" id="ProtNLM"/>
    </source>
</evidence>
<dbReference type="RefSeq" id="WP_143525691.1">
    <property type="nucleotide sequence ID" value="NZ_FTOC01000004.1"/>
</dbReference>
<keyword evidence="2" id="KW-1185">Reference proteome</keyword>
<dbReference type="AlphaFoldDB" id="A0A1N7J9Q2"/>
<evidence type="ECO:0000313" key="2">
    <source>
        <dbReference type="Proteomes" id="UP000187608"/>
    </source>
</evidence>
<protein>
    <recommendedName>
        <fullName evidence="3">SpoVT-AbrB domain-containing protein</fullName>
    </recommendedName>
</protein>